<proteinExistence type="inferred from homology"/>
<name>A0ABU3Z6G1_9FIRM</name>
<evidence type="ECO:0000313" key="3">
    <source>
        <dbReference type="EMBL" id="MDV5087492.1"/>
    </source>
</evidence>
<keyword evidence="2" id="KW-0808">Transferase</keyword>
<evidence type="ECO:0000256" key="1">
    <source>
        <dbReference type="ARBA" id="ARBA00007047"/>
    </source>
</evidence>
<gene>
    <name evidence="3" type="ORF">RVY80_01310</name>
</gene>
<evidence type="ECO:0000313" key="4">
    <source>
        <dbReference type="Proteomes" id="UP001272515"/>
    </source>
</evidence>
<dbReference type="Gene3D" id="3.40.1080.10">
    <property type="entry name" value="Glutaconate Coenzyme A-transferase"/>
    <property type="match status" value="1"/>
</dbReference>
<accession>A0ABU3Z6G1</accession>
<evidence type="ECO:0000256" key="2">
    <source>
        <dbReference type="ARBA" id="ARBA00022679"/>
    </source>
</evidence>
<dbReference type="PANTHER" id="PTHR13707">
    <property type="entry name" value="KETOACID-COENZYME A TRANSFERASE"/>
    <property type="match status" value="1"/>
</dbReference>
<dbReference type="Pfam" id="PF01144">
    <property type="entry name" value="CoA_trans"/>
    <property type="match status" value="1"/>
</dbReference>
<dbReference type="RefSeq" id="WP_317329336.1">
    <property type="nucleotide sequence ID" value="NZ_JAWJZA010000017.1"/>
</dbReference>
<comment type="caution">
    <text evidence="3">The sequence shown here is derived from an EMBL/GenBank/DDBJ whole genome shotgun (WGS) entry which is preliminary data.</text>
</comment>
<dbReference type="EMBL" id="JAWJZB010000001">
    <property type="protein sequence ID" value="MDV5087492.1"/>
    <property type="molecule type" value="Genomic_DNA"/>
</dbReference>
<keyword evidence="4" id="KW-1185">Reference proteome</keyword>
<protein>
    <submittedName>
        <fullName evidence="3">3-oxoacid CoA-transferase subunit B</fullName>
    </submittedName>
</protein>
<dbReference type="SUPFAM" id="SSF100950">
    <property type="entry name" value="NagB/RpiA/CoA transferase-like"/>
    <property type="match status" value="1"/>
</dbReference>
<dbReference type="Proteomes" id="UP001272515">
    <property type="component" value="Unassembled WGS sequence"/>
</dbReference>
<sequence>MNVREKIARRAALELSDGEVVNLGFGIPIEVPNYLKEGIFVSLEAENGCLMSGPTPYYGEADSDNGNAGGLAITLTSGAAIFDLADSFGIIRGGHVDTAILGSFEVDQEGNIANWAMNAAGGNLAPGMGGAMDLVTGARKIVVTMQHTDKKGNSKILKRCHLALTGIGVVNVIITERAVFKVQDGPLLLIEKDPEYTVEDIIACTEADIEVSPDLVDYRMSGINA</sequence>
<dbReference type="InterPro" id="IPR012791">
    <property type="entry name" value="3-oxoacid_CoA-transf_B"/>
</dbReference>
<dbReference type="SMART" id="SM00882">
    <property type="entry name" value="CoA_trans"/>
    <property type="match status" value="1"/>
</dbReference>
<dbReference type="InterPro" id="IPR037171">
    <property type="entry name" value="NagB/RpiA_transferase-like"/>
</dbReference>
<dbReference type="InterPro" id="IPR004165">
    <property type="entry name" value="CoA_trans_fam_I"/>
</dbReference>
<dbReference type="NCBIfam" id="TIGR02428">
    <property type="entry name" value="pcaJ_scoB_fam"/>
    <property type="match status" value="1"/>
</dbReference>
<reference evidence="3 4" key="1">
    <citation type="submission" date="2023-10" db="EMBL/GenBank/DDBJ databases">
        <title>Veillonella sp. nov., isolated from a pig farm feces dump.</title>
        <authorList>
            <person name="Chang Y.-H."/>
        </authorList>
    </citation>
    <scope>NUCLEOTIDE SEQUENCE [LARGE SCALE GENOMIC DNA]</scope>
    <source>
        <strain evidence="3 4">YH-vei2233</strain>
    </source>
</reference>
<comment type="similarity">
    <text evidence="1">Belongs to the 3-oxoacid CoA-transferase subunit B family.</text>
</comment>
<dbReference type="PANTHER" id="PTHR13707:SF57">
    <property type="entry name" value="SUCCINYL-COA:3-KETOACID COENZYME A TRANSFERASE SUBUNIT B-RELATED"/>
    <property type="match status" value="1"/>
</dbReference>
<organism evidence="3 4">
    <name type="scientific">Veillonella absiana</name>
    <dbReference type="NCBI Taxonomy" id="3079305"/>
    <lineage>
        <taxon>Bacteria</taxon>
        <taxon>Bacillati</taxon>
        <taxon>Bacillota</taxon>
        <taxon>Negativicutes</taxon>
        <taxon>Veillonellales</taxon>
        <taxon>Veillonellaceae</taxon>
        <taxon>Veillonella</taxon>
    </lineage>
</organism>